<comment type="subcellular location">
    <subcellularLocation>
        <location evidence="3">Cytoplasm</location>
        <location evidence="3">Perinuclear region</location>
    </subcellularLocation>
    <subcellularLocation>
        <location evidence="2">Membrane</location>
        <topology evidence="2">Multi-pass membrane protein</topology>
    </subcellularLocation>
</comment>
<dbReference type="GO" id="GO:0048471">
    <property type="term" value="C:perinuclear region of cytoplasm"/>
    <property type="evidence" value="ECO:0007669"/>
    <property type="project" value="UniProtKB-SubCell"/>
</dbReference>
<dbReference type="SUPFAM" id="SSF161084">
    <property type="entry name" value="MAPEG domain-like"/>
    <property type="match status" value="1"/>
</dbReference>
<dbReference type="GO" id="GO:0004364">
    <property type="term" value="F:glutathione transferase activity"/>
    <property type="evidence" value="ECO:0007669"/>
    <property type="project" value="UniProtKB-EC"/>
</dbReference>
<evidence type="ECO:0000256" key="29">
    <source>
        <dbReference type="ARBA" id="ARBA00054772"/>
    </source>
</evidence>
<evidence type="ECO:0000256" key="7">
    <source>
        <dbReference type="ARBA" id="ARBA00012452"/>
    </source>
</evidence>
<dbReference type="AlphaFoldDB" id="A0A5F8GTC8"/>
<dbReference type="Gene3D" id="1.20.120.550">
    <property type="entry name" value="Membrane associated eicosanoid/glutathione metabolism-like domain"/>
    <property type="match status" value="1"/>
</dbReference>
<evidence type="ECO:0000256" key="21">
    <source>
        <dbReference type="ARBA" id="ARBA00023931"/>
    </source>
</evidence>
<dbReference type="STRING" id="13616.ENSMODP00000050765"/>
<evidence type="ECO:0000256" key="16">
    <source>
        <dbReference type="ARBA" id="ARBA00023002"/>
    </source>
</evidence>
<keyword evidence="10" id="KW-0444">Lipid biosynthesis</keyword>
<comment type="pathway">
    <text evidence="4">Lipid metabolism; prostaglandin biosynthesis.</text>
</comment>
<accession>A0A5F8GTC8</accession>
<feature type="transmembrane region" description="Helical" evidence="30">
    <location>
        <begin position="182"/>
        <end position="203"/>
    </location>
</feature>
<keyword evidence="12" id="KW-0808">Transferase</keyword>
<evidence type="ECO:0000256" key="28">
    <source>
        <dbReference type="ARBA" id="ARBA00042173"/>
    </source>
</evidence>
<evidence type="ECO:0000256" key="6">
    <source>
        <dbReference type="ARBA" id="ARBA00012203"/>
    </source>
</evidence>
<keyword evidence="20" id="KW-0413">Isomerase</keyword>
<evidence type="ECO:0000256" key="3">
    <source>
        <dbReference type="ARBA" id="ARBA00004556"/>
    </source>
</evidence>
<keyword evidence="18 30" id="KW-0472">Membrane</keyword>
<reference evidence="31" key="3">
    <citation type="submission" date="2025-09" db="UniProtKB">
        <authorList>
            <consortium name="Ensembl"/>
        </authorList>
    </citation>
    <scope>IDENTIFICATION</scope>
</reference>
<evidence type="ECO:0000256" key="10">
    <source>
        <dbReference type="ARBA" id="ARBA00022516"/>
    </source>
</evidence>
<evidence type="ECO:0000256" key="8">
    <source>
        <dbReference type="ARBA" id="ARBA00022490"/>
    </source>
</evidence>
<dbReference type="Bgee" id="ENSMODG00000006776">
    <property type="expression patterns" value="Expressed in placenta and 17 other cell types or tissues"/>
</dbReference>
<keyword evidence="32" id="KW-1185">Reference proteome</keyword>
<keyword evidence="14" id="KW-0276">Fatty acid metabolism</keyword>
<evidence type="ECO:0000256" key="24">
    <source>
        <dbReference type="ARBA" id="ARBA00036848"/>
    </source>
</evidence>
<evidence type="ECO:0000256" key="20">
    <source>
        <dbReference type="ARBA" id="ARBA00023235"/>
    </source>
</evidence>
<evidence type="ECO:0000256" key="23">
    <source>
        <dbReference type="ARBA" id="ARBA00036805"/>
    </source>
</evidence>
<evidence type="ECO:0000256" key="14">
    <source>
        <dbReference type="ARBA" id="ARBA00022832"/>
    </source>
</evidence>
<evidence type="ECO:0000256" key="17">
    <source>
        <dbReference type="ARBA" id="ARBA00023098"/>
    </source>
</evidence>
<evidence type="ECO:0000256" key="22">
    <source>
        <dbReference type="ARBA" id="ARBA00036040"/>
    </source>
</evidence>
<dbReference type="GO" id="GO:0001516">
    <property type="term" value="P:prostaglandin biosynthetic process"/>
    <property type="evidence" value="ECO:0000318"/>
    <property type="project" value="GO_Central"/>
</dbReference>
<comment type="catalytic activity">
    <reaction evidence="24">
        <text>(5S)-hydroperoxy-(6E,8Z,11Z,14Z)-eicosatetraenoate + 2 glutathione = (5S)-hydroxy-(6E,8Z,11Z,14Z)-eicosatetraenoate + glutathione disulfide + H2O</text>
        <dbReference type="Rhea" id="RHEA:48620"/>
        <dbReference type="ChEBI" id="CHEBI:15377"/>
        <dbReference type="ChEBI" id="CHEBI:57450"/>
        <dbReference type="ChEBI" id="CHEBI:57925"/>
        <dbReference type="ChEBI" id="CHEBI:58297"/>
        <dbReference type="ChEBI" id="CHEBI:90632"/>
    </reaction>
</comment>
<evidence type="ECO:0000256" key="1">
    <source>
        <dbReference type="ARBA" id="ARBA00001955"/>
    </source>
</evidence>
<keyword evidence="8" id="KW-0963">Cytoplasm</keyword>
<reference evidence="31 32" key="1">
    <citation type="journal article" date="2007" name="Nature">
        <title>Genome of the marsupial Monodelphis domestica reveals innovation in non-coding sequences.</title>
        <authorList>
            <person name="Mikkelsen T.S."/>
            <person name="Wakefield M.J."/>
            <person name="Aken B."/>
            <person name="Amemiya C.T."/>
            <person name="Chang J.L."/>
            <person name="Duke S."/>
            <person name="Garber M."/>
            <person name="Gentles A.J."/>
            <person name="Goodstadt L."/>
            <person name="Heger A."/>
            <person name="Jurka J."/>
            <person name="Kamal M."/>
            <person name="Mauceli E."/>
            <person name="Searle S.M."/>
            <person name="Sharpe T."/>
            <person name="Baker M.L."/>
            <person name="Batzer M.A."/>
            <person name="Benos P.V."/>
            <person name="Belov K."/>
            <person name="Clamp M."/>
            <person name="Cook A."/>
            <person name="Cuff J."/>
            <person name="Das R."/>
            <person name="Davidow L."/>
            <person name="Deakin J.E."/>
            <person name="Fazzari M.J."/>
            <person name="Glass J.L."/>
            <person name="Grabherr M."/>
            <person name="Greally J.M."/>
            <person name="Gu W."/>
            <person name="Hore T.A."/>
            <person name="Huttley G.A."/>
            <person name="Kleber M."/>
            <person name="Jirtle R.L."/>
            <person name="Koina E."/>
            <person name="Lee J.T."/>
            <person name="Mahony S."/>
            <person name="Marra M.A."/>
            <person name="Miller R.D."/>
            <person name="Nicholls R.D."/>
            <person name="Oda M."/>
            <person name="Papenfuss A.T."/>
            <person name="Parra Z.E."/>
            <person name="Pollock D.D."/>
            <person name="Ray D.A."/>
            <person name="Schein J.E."/>
            <person name="Speed T.P."/>
            <person name="Thompson K."/>
            <person name="VandeBerg J.L."/>
            <person name="Wade C.M."/>
            <person name="Walker J.A."/>
            <person name="Waters P.D."/>
            <person name="Webber C."/>
            <person name="Weidman J.R."/>
            <person name="Xie X."/>
            <person name="Zody M.C."/>
            <person name="Baldwin J."/>
            <person name="Abdouelleil A."/>
            <person name="Abdulkadir J."/>
            <person name="Abebe A."/>
            <person name="Abera B."/>
            <person name="Abreu J."/>
            <person name="Acer S.C."/>
            <person name="Aftuck L."/>
            <person name="Alexander A."/>
            <person name="An P."/>
            <person name="Anderson E."/>
            <person name="Anderson S."/>
            <person name="Arachi H."/>
            <person name="Azer M."/>
            <person name="Bachantsang P."/>
            <person name="Barry A."/>
            <person name="Bayul T."/>
            <person name="Berlin A."/>
            <person name="Bessette D."/>
            <person name="Bloom T."/>
            <person name="Bloom T."/>
            <person name="Boguslavskiy L."/>
            <person name="Bonnet C."/>
            <person name="Boukhgalter B."/>
            <person name="Bourzgui I."/>
            <person name="Brown A."/>
            <person name="Cahill P."/>
            <person name="Channer S."/>
            <person name="Cheshatsang Y."/>
            <person name="Chuda L."/>
            <person name="Citroen M."/>
            <person name="Collymore A."/>
            <person name="Cooke P."/>
            <person name="Costello M."/>
            <person name="D'Aco K."/>
            <person name="Daza R."/>
            <person name="De Haan G."/>
            <person name="DeGray S."/>
            <person name="DeMaso C."/>
            <person name="Dhargay N."/>
            <person name="Dooley K."/>
            <person name="Dooley E."/>
            <person name="Doricent M."/>
            <person name="Dorje P."/>
            <person name="Dorjee K."/>
            <person name="Dupes A."/>
            <person name="Elong R."/>
            <person name="Falk J."/>
            <person name="Farina A."/>
            <person name="Faro S."/>
            <person name="Ferguson D."/>
            <person name="Fisher S."/>
            <person name="Foley C.D."/>
            <person name="Franke A."/>
            <person name="Friedrich D."/>
            <person name="Gadbois L."/>
            <person name="Gearin G."/>
            <person name="Gearin C.R."/>
            <person name="Giannoukos G."/>
            <person name="Goode T."/>
            <person name="Graham J."/>
            <person name="Grandbois E."/>
            <person name="Grewal S."/>
            <person name="Gyaltsen K."/>
            <person name="Hafez N."/>
            <person name="Hagos B."/>
            <person name="Hall J."/>
            <person name="Henson C."/>
            <person name="Hollinger A."/>
            <person name="Honan T."/>
            <person name="Huard M.D."/>
            <person name="Hughes L."/>
            <person name="Hurhula B."/>
            <person name="Husby M.E."/>
            <person name="Kamat A."/>
            <person name="Kanga B."/>
            <person name="Kashin S."/>
            <person name="Khazanovich D."/>
            <person name="Kisner P."/>
            <person name="Lance K."/>
            <person name="Lara M."/>
            <person name="Lee W."/>
            <person name="Lennon N."/>
            <person name="Letendre F."/>
            <person name="LeVine R."/>
            <person name="Lipovsky A."/>
            <person name="Liu X."/>
            <person name="Liu J."/>
            <person name="Liu S."/>
            <person name="Lokyitsang T."/>
            <person name="Lokyitsang Y."/>
            <person name="Lubonja R."/>
            <person name="Lui A."/>
            <person name="MacDonald P."/>
            <person name="Magnisalis V."/>
            <person name="Maru K."/>
            <person name="Matthews C."/>
            <person name="McCusker W."/>
            <person name="McDonough S."/>
            <person name="Mehta T."/>
            <person name="Meldrim J."/>
            <person name="Meneus L."/>
            <person name="Mihai O."/>
            <person name="Mihalev A."/>
            <person name="Mihova T."/>
            <person name="Mittelman R."/>
            <person name="Mlenga V."/>
            <person name="Montmayeur A."/>
            <person name="Mulrain L."/>
            <person name="Navidi A."/>
            <person name="Naylor J."/>
            <person name="Negash T."/>
            <person name="Nguyen T."/>
            <person name="Nguyen N."/>
            <person name="Nicol R."/>
            <person name="Norbu C."/>
            <person name="Norbu N."/>
            <person name="Novod N."/>
            <person name="O'Neill B."/>
            <person name="Osman S."/>
            <person name="Markiewicz E."/>
            <person name="Oyono O.L."/>
            <person name="Patti C."/>
            <person name="Phunkhang P."/>
            <person name="Pierre F."/>
            <person name="Priest M."/>
            <person name="Raghuraman S."/>
            <person name="Rege F."/>
            <person name="Reyes R."/>
            <person name="Rise C."/>
            <person name="Rogov P."/>
            <person name="Ross K."/>
            <person name="Ryan E."/>
            <person name="Settipalli S."/>
            <person name="Shea T."/>
            <person name="Sherpa N."/>
            <person name="Shi L."/>
            <person name="Shih D."/>
            <person name="Sparrow T."/>
            <person name="Spaulding J."/>
            <person name="Stalker J."/>
            <person name="Stange-Thomann N."/>
            <person name="Stavropoulos S."/>
            <person name="Stone C."/>
            <person name="Strader C."/>
            <person name="Tesfaye S."/>
            <person name="Thomson T."/>
            <person name="Thoulutsang Y."/>
            <person name="Thoulutsang D."/>
            <person name="Topham K."/>
            <person name="Topping I."/>
            <person name="Tsamla T."/>
            <person name="Vassiliev H."/>
            <person name="Vo A."/>
            <person name="Wangchuk T."/>
            <person name="Wangdi T."/>
            <person name="Weiand M."/>
            <person name="Wilkinson J."/>
            <person name="Wilson A."/>
            <person name="Yadav S."/>
            <person name="Young G."/>
            <person name="Yu Q."/>
            <person name="Zembek L."/>
            <person name="Zhong D."/>
            <person name="Zimmer A."/>
            <person name="Zwirko Z."/>
            <person name="Jaffe D.B."/>
            <person name="Alvarez P."/>
            <person name="Brockman W."/>
            <person name="Butler J."/>
            <person name="Chin C."/>
            <person name="Gnerre S."/>
            <person name="MacCallum I."/>
            <person name="Graves J.A."/>
            <person name="Ponting C.P."/>
            <person name="Breen M."/>
            <person name="Samollow P.B."/>
            <person name="Lander E.S."/>
            <person name="Lindblad-Toh K."/>
        </authorList>
    </citation>
    <scope>NUCLEOTIDE SEQUENCE [LARGE SCALE GENOMIC DNA]</scope>
</reference>
<evidence type="ECO:0000256" key="13">
    <source>
        <dbReference type="ARBA" id="ARBA00022692"/>
    </source>
</evidence>
<evidence type="ECO:0000313" key="32">
    <source>
        <dbReference type="Proteomes" id="UP000002280"/>
    </source>
</evidence>
<evidence type="ECO:0000256" key="27">
    <source>
        <dbReference type="ARBA" id="ARBA00042011"/>
    </source>
</evidence>
<evidence type="ECO:0000256" key="25">
    <source>
        <dbReference type="ARBA" id="ARBA00039926"/>
    </source>
</evidence>
<evidence type="ECO:0000256" key="11">
    <source>
        <dbReference type="ARBA" id="ARBA00022585"/>
    </source>
</evidence>
<evidence type="ECO:0000256" key="30">
    <source>
        <dbReference type="SAM" id="Phobius"/>
    </source>
</evidence>
<comment type="catalytic activity">
    <reaction evidence="22">
        <text>prostaglandin G2 = (15S)-15-hydroperoxy-prostaglandin E2</text>
        <dbReference type="Rhea" id="RHEA:64364"/>
        <dbReference type="ChEBI" id="CHEBI:82629"/>
        <dbReference type="ChEBI" id="CHEBI:152564"/>
    </reaction>
    <physiologicalReaction direction="left-to-right" evidence="22">
        <dbReference type="Rhea" id="RHEA:64365"/>
    </physiologicalReaction>
</comment>
<dbReference type="InParanoid" id="A0A5F8GTC8"/>
<evidence type="ECO:0000256" key="5">
    <source>
        <dbReference type="ARBA" id="ARBA00010459"/>
    </source>
</evidence>
<evidence type="ECO:0000256" key="19">
    <source>
        <dbReference type="ARBA" id="ARBA00023160"/>
    </source>
</evidence>
<protein>
    <recommendedName>
        <fullName evidence="25">Prostaglandin E synthase</fullName>
        <ecNumber evidence="7">2.5.1.18</ecNumber>
        <ecNumber evidence="6">5.3.99.3</ecNumber>
    </recommendedName>
    <alternativeName>
        <fullName evidence="28">Glutathione peroxidase PTGES</fullName>
    </alternativeName>
    <alternativeName>
        <fullName evidence="27">Glutathione transferase PTGES</fullName>
    </alternativeName>
    <alternativeName>
        <fullName evidence="26">Microsomal prostaglandin E synthase 1</fullName>
    </alternativeName>
</protein>
<keyword evidence="16" id="KW-0560">Oxidoreductase</keyword>
<dbReference type="FunFam" id="1.20.120.550:FF:000002">
    <property type="entry name" value="Microsomal glutathione S-transferase 1"/>
    <property type="match status" value="1"/>
</dbReference>
<keyword evidence="17" id="KW-0443">Lipid metabolism</keyword>
<evidence type="ECO:0000256" key="18">
    <source>
        <dbReference type="ARBA" id="ARBA00023136"/>
    </source>
</evidence>
<evidence type="ECO:0000256" key="9">
    <source>
        <dbReference type="ARBA" id="ARBA00022501"/>
    </source>
</evidence>
<keyword evidence="11" id="KW-0643">Prostaglandin biosynthesis</keyword>
<keyword evidence="13 30" id="KW-0812">Transmembrane</keyword>
<evidence type="ECO:0000256" key="2">
    <source>
        <dbReference type="ARBA" id="ARBA00004141"/>
    </source>
</evidence>
<dbReference type="InterPro" id="IPR001129">
    <property type="entry name" value="Membr-assoc_MAPEG"/>
</dbReference>
<dbReference type="Pfam" id="PF01124">
    <property type="entry name" value="MAPEG"/>
    <property type="match status" value="1"/>
</dbReference>
<dbReference type="Proteomes" id="UP000002280">
    <property type="component" value="Chromosome 1"/>
</dbReference>
<dbReference type="EC" id="5.3.99.3" evidence="6"/>
<proteinExistence type="inferred from homology"/>
<dbReference type="InterPro" id="IPR023352">
    <property type="entry name" value="MAPEG-like_dom_sf"/>
</dbReference>
<reference evidence="31" key="2">
    <citation type="submission" date="2025-08" db="UniProtKB">
        <authorList>
            <consortium name="Ensembl"/>
        </authorList>
    </citation>
    <scope>IDENTIFICATION</scope>
</reference>
<dbReference type="EC" id="2.5.1.18" evidence="7"/>
<keyword evidence="9" id="KW-0644">Prostaglandin metabolism</keyword>
<sequence length="235" mass="26663">MTRAEGLGAGDVKKMKVCHLKVLRFCVGVFCVDYRLKDHFFPLAFLSPPSSLFPFPWPRPCPAHSFEMQTRSPPFGQALEGDKAPASAHKMMDNEVFVNFLLYSTILVIKMYLVAVITGQVRLRKKAFANPEDALKHGGLQFCRTDPDVERCRRAHGNDLENILPFLFLGSIYSFLNPDPFIAWLHFFIFFVGRIIHTVAYLVKLKAPIRSVAYTVAQVPCVSMALQILWEVVKL</sequence>
<comment type="similarity">
    <text evidence="5">Belongs to the MAPEG family.</text>
</comment>
<evidence type="ECO:0000256" key="12">
    <source>
        <dbReference type="ARBA" id="ARBA00022679"/>
    </source>
</evidence>
<dbReference type="GO" id="GO:0016491">
    <property type="term" value="F:oxidoreductase activity"/>
    <property type="evidence" value="ECO:0007669"/>
    <property type="project" value="UniProtKB-KW"/>
</dbReference>
<dbReference type="Ensembl" id="ENSMODT00000086890.1">
    <property type="protein sequence ID" value="ENSMODP00000050765.1"/>
    <property type="gene ID" value="ENSMODG00000006776.4"/>
</dbReference>
<name>A0A5F8GTC8_MONDO</name>
<dbReference type="GO" id="GO:0016020">
    <property type="term" value="C:membrane"/>
    <property type="evidence" value="ECO:0000318"/>
    <property type="project" value="GO_Central"/>
</dbReference>
<dbReference type="FunCoup" id="A0A5F8GTC8">
    <property type="interactions" value="143"/>
</dbReference>
<keyword evidence="15 30" id="KW-1133">Transmembrane helix</keyword>
<evidence type="ECO:0000313" key="31">
    <source>
        <dbReference type="Ensembl" id="ENSMODP00000050765.1"/>
    </source>
</evidence>
<dbReference type="InterPro" id="IPR040162">
    <property type="entry name" value="MGST1-like"/>
</dbReference>
<dbReference type="GO" id="GO:0050220">
    <property type="term" value="F:prostaglandin-E synthase activity"/>
    <property type="evidence" value="ECO:0000318"/>
    <property type="project" value="GO_Central"/>
</dbReference>
<feature type="transmembrane region" description="Helical" evidence="30">
    <location>
        <begin position="100"/>
        <end position="118"/>
    </location>
</feature>
<dbReference type="PANTHER" id="PTHR10689">
    <property type="entry name" value="MICROSOMAL GLUTATHIONE S-TRANSFERASE 1"/>
    <property type="match status" value="1"/>
</dbReference>
<organism evidence="31 32">
    <name type="scientific">Monodelphis domestica</name>
    <name type="common">Gray short-tailed opossum</name>
    <dbReference type="NCBI Taxonomy" id="13616"/>
    <lineage>
        <taxon>Eukaryota</taxon>
        <taxon>Metazoa</taxon>
        <taxon>Chordata</taxon>
        <taxon>Craniata</taxon>
        <taxon>Vertebrata</taxon>
        <taxon>Euteleostomi</taxon>
        <taxon>Mammalia</taxon>
        <taxon>Metatheria</taxon>
        <taxon>Didelphimorphia</taxon>
        <taxon>Didelphidae</taxon>
        <taxon>Monodelphis</taxon>
    </lineage>
</organism>
<comment type="cofactor">
    <cofactor evidence="1">
        <name>glutathione</name>
        <dbReference type="ChEBI" id="CHEBI:57925"/>
    </cofactor>
</comment>
<evidence type="ECO:0000256" key="26">
    <source>
        <dbReference type="ARBA" id="ARBA00041613"/>
    </source>
</evidence>
<comment type="function">
    <text evidence="29">Terminal enzyme of the cyclooxygenase (COX)-2-mediated prostaglandin E2 (PGE2) biosynthetic pathway. Catalyzes the glutathione-dependent oxidoreduction of prostaglandin endoperoxide H2 (PGH2) to prostaglandin E2 (PGE2) in response to inflammatory stimuli. Plays a key role in inflammation response, fever and pain. Also catalyzes the oxidoreduction of endocannabinoids into prostaglandin glycerol esters and PGG2 into 15-hydroperoxy-PGE2. In addition, displays low glutathione transferase and glutathione-dependent peroxidase activities, toward 1-chloro-2,4-dinitrobenzene and 5-hydroperoxyicosatetraenoic acid (5-HPETE), respectively.</text>
</comment>
<dbReference type="GeneTree" id="ENSGT00390000011980"/>
<evidence type="ECO:0000256" key="15">
    <source>
        <dbReference type="ARBA" id="ARBA00022989"/>
    </source>
</evidence>
<comment type="catalytic activity">
    <reaction evidence="23">
        <text>2-glyceryl-prostaglandin H2 = 2-glyceryl-prostaglandin E2</text>
        <dbReference type="Rhea" id="RHEA:53324"/>
        <dbReference type="ChEBI" id="CHEBI:85166"/>
        <dbReference type="ChEBI" id="CHEBI:137172"/>
    </reaction>
    <physiologicalReaction direction="left-to-right" evidence="23">
        <dbReference type="Rhea" id="RHEA:53325"/>
    </physiologicalReaction>
</comment>
<keyword evidence="19" id="KW-0275">Fatty acid biosynthesis</keyword>
<dbReference type="PANTHER" id="PTHR10689:SF9">
    <property type="entry name" value="PROSTAGLANDIN E SYNTHASE"/>
    <property type="match status" value="1"/>
</dbReference>
<comment type="catalytic activity">
    <reaction evidence="21">
        <text>prostaglandin H2 = prostaglandin E2</text>
        <dbReference type="Rhea" id="RHEA:12893"/>
        <dbReference type="ChEBI" id="CHEBI:57405"/>
        <dbReference type="ChEBI" id="CHEBI:606564"/>
        <dbReference type="EC" id="5.3.99.3"/>
    </reaction>
    <physiologicalReaction direction="left-to-right" evidence="21">
        <dbReference type="Rhea" id="RHEA:12894"/>
    </physiologicalReaction>
</comment>
<evidence type="ECO:0000256" key="4">
    <source>
        <dbReference type="ARBA" id="ARBA00004702"/>
    </source>
</evidence>